<organism evidence="5">
    <name type="scientific">uncultured Anaerotruncus sp</name>
    <dbReference type="NCBI Taxonomy" id="905011"/>
    <lineage>
        <taxon>Bacteria</taxon>
        <taxon>Bacillati</taxon>
        <taxon>Bacillota</taxon>
        <taxon>Clostridia</taxon>
        <taxon>Eubacteriales</taxon>
        <taxon>Oscillospiraceae</taxon>
        <taxon>Anaerotruncus</taxon>
        <taxon>environmental samples</taxon>
    </lineage>
</organism>
<keyword evidence="1" id="KW-0479">Metal-binding</keyword>
<evidence type="ECO:0000313" key="5">
    <source>
        <dbReference type="EMBL" id="SCJ89433.1"/>
    </source>
</evidence>
<proteinExistence type="predicted"/>
<dbReference type="NCBIfam" id="NF038196">
    <property type="entry name" value="ferrodoxin_EFR1"/>
    <property type="match status" value="1"/>
</dbReference>
<dbReference type="PROSITE" id="PS00198">
    <property type="entry name" value="4FE4S_FER_1"/>
    <property type="match status" value="2"/>
</dbReference>
<accession>A0A1C6K5B8</accession>
<evidence type="ECO:0000259" key="4">
    <source>
        <dbReference type="PROSITE" id="PS51379"/>
    </source>
</evidence>
<evidence type="ECO:0000256" key="3">
    <source>
        <dbReference type="ARBA" id="ARBA00023014"/>
    </source>
</evidence>
<dbReference type="GO" id="GO:0051536">
    <property type="term" value="F:iron-sulfur cluster binding"/>
    <property type="evidence" value="ECO:0007669"/>
    <property type="project" value="UniProtKB-KW"/>
</dbReference>
<evidence type="ECO:0000256" key="1">
    <source>
        <dbReference type="ARBA" id="ARBA00022723"/>
    </source>
</evidence>
<dbReference type="PROSITE" id="PS51379">
    <property type="entry name" value="4FE4S_FER_2"/>
    <property type="match status" value="2"/>
</dbReference>
<dbReference type="SUPFAM" id="SSF54862">
    <property type="entry name" value="4Fe-4S ferredoxins"/>
    <property type="match status" value="1"/>
</dbReference>
<dbReference type="Gene3D" id="3.30.70.20">
    <property type="match status" value="1"/>
</dbReference>
<dbReference type="InterPro" id="IPR047964">
    <property type="entry name" value="EFR1-like"/>
</dbReference>
<dbReference type="EMBL" id="FMHG01000003">
    <property type="protein sequence ID" value="SCJ89433.1"/>
    <property type="molecule type" value="Genomic_DNA"/>
</dbReference>
<sequence length="248" mass="27435">MILYFSGTGNSAYVAERIGRVTGEPVVDLFEKIRDCDFTPIHADDHWVVVAPTYAWRIPRILQEWLKETDLSGSRKLYFVITCGGSAGNAGKYLQRLCASKKMAYCGCFPIVMPENYIAMFTTPDREEALAVIDRAETAIDQAAALIAAGGTFPPRPVTVTDRLNSGIVNDLFYPMCVHAKKFYVKDSCISCGKCAQVCPLRNIRLERGRPVWGGDCTHCMACICRCPSAAIEYGKHSVGLPRYTCPK</sequence>
<feature type="domain" description="4Fe-4S ferredoxin-type" evidence="4">
    <location>
        <begin position="210"/>
        <end position="237"/>
    </location>
</feature>
<dbReference type="GO" id="GO:0046872">
    <property type="term" value="F:metal ion binding"/>
    <property type="evidence" value="ECO:0007669"/>
    <property type="project" value="UniProtKB-KW"/>
</dbReference>
<evidence type="ECO:0000256" key="2">
    <source>
        <dbReference type="ARBA" id="ARBA00023004"/>
    </source>
</evidence>
<feature type="domain" description="4Fe-4S ferredoxin-type" evidence="4">
    <location>
        <begin position="180"/>
        <end position="209"/>
    </location>
</feature>
<keyword evidence="2" id="KW-0408">Iron</keyword>
<name>A0A1C6K5B8_9FIRM</name>
<dbReference type="AlphaFoldDB" id="A0A1C6K5B8"/>
<keyword evidence="3" id="KW-0411">Iron-sulfur</keyword>
<gene>
    <name evidence="5" type="ORF">SAMEA3545359_02627</name>
</gene>
<dbReference type="InterPro" id="IPR017900">
    <property type="entry name" value="4Fe4S_Fe_S_CS"/>
</dbReference>
<dbReference type="InterPro" id="IPR029039">
    <property type="entry name" value="Flavoprotein-like_sf"/>
</dbReference>
<reference evidence="5" key="1">
    <citation type="submission" date="2015-09" db="EMBL/GenBank/DDBJ databases">
        <authorList>
            <consortium name="Pathogen Informatics"/>
        </authorList>
    </citation>
    <scope>NUCLEOTIDE SEQUENCE</scope>
    <source>
        <strain evidence="5">2789STDY5834896</strain>
    </source>
</reference>
<dbReference type="InterPro" id="IPR026816">
    <property type="entry name" value="Flavodoxin_dom"/>
</dbReference>
<dbReference type="Gene3D" id="3.40.50.360">
    <property type="match status" value="1"/>
</dbReference>
<dbReference type="InterPro" id="IPR017896">
    <property type="entry name" value="4Fe4S_Fe-S-bd"/>
</dbReference>
<dbReference type="Pfam" id="PF12724">
    <property type="entry name" value="Flavodoxin_5"/>
    <property type="match status" value="1"/>
</dbReference>
<protein>
    <submittedName>
        <fullName evidence="5">4Fe-4S binding domain</fullName>
    </submittedName>
</protein>
<dbReference type="SUPFAM" id="SSF52218">
    <property type="entry name" value="Flavoproteins"/>
    <property type="match status" value="1"/>
</dbReference>
<dbReference type="Pfam" id="PF00037">
    <property type="entry name" value="Fer4"/>
    <property type="match status" value="1"/>
</dbReference>